<evidence type="ECO:0000313" key="3">
    <source>
        <dbReference type="EMBL" id="GAA1982040.1"/>
    </source>
</evidence>
<feature type="domain" description="Gfo/Idh/MocA-like oxidoreductase N-terminal" evidence="1">
    <location>
        <begin position="18"/>
        <end position="136"/>
    </location>
</feature>
<evidence type="ECO:0000313" key="4">
    <source>
        <dbReference type="Proteomes" id="UP001499854"/>
    </source>
</evidence>
<dbReference type="Pfam" id="PF22725">
    <property type="entry name" value="GFO_IDH_MocA_C3"/>
    <property type="match status" value="1"/>
</dbReference>
<protein>
    <submittedName>
        <fullName evidence="3">Gfo/Idh/MocA family oxidoreductase</fullName>
    </submittedName>
</protein>
<dbReference type="Gene3D" id="3.30.360.10">
    <property type="entry name" value="Dihydrodipicolinate Reductase, domain 2"/>
    <property type="match status" value="1"/>
</dbReference>
<dbReference type="Proteomes" id="UP001499854">
    <property type="component" value="Unassembled WGS sequence"/>
</dbReference>
<keyword evidence="4" id="KW-1185">Reference proteome</keyword>
<evidence type="ECO:0000259" key="1">
    <source>
        <dbReference type="Pfam" id="PF01408"/>
    </source>
</evidence>
<accession>A0ABN2S8P4</accession>
<gene>
    <name evidence="3" type="ORF">GCM10009838_49310</name>
</gene>
<dbReference type="SUPFAM" id="SSF55347">
    <property type="entry name" value="Glyceraldehyde-3-phosphate dehydrogenase-like, C-terminal domain"/>
    <property type="match status" value="1"/>
</dbReference>
<dbReference type="PANTHER" id="PTHR43377">
    <property type="entry name" value="BILIVERDIN REDUCTASE A"/>
    <property type="match status" value="1"/>
</dbReference>
<dbReference type="SUPFAM" id="SSF51735">
    <property type="entry name" value="NAD(P)-binding Rossmann-fold domains"/>
    <property type="match status" value="1"/>
</dbReference>
<feature type="domain" description="GFO/IDH/MocA-like oxidoreductase" evidence="2">
    <location>
        <begin position="182"/>
        <end position="246"/>
    </location>
</feature>
<reference evidence="3 4" key="1">
    <citation type="journal article" date="2019" name="Int. J. Syst. Evol. Microbiol.">
        <title>The Global Catalogue of Microorganisms (GCM) 10K type strain sequencing project: providing services to taxonomists for standard genome sequencing and annotation.</title>
        <authorList>
            <consortium name="The Broad Institute Genomics Platform"/>
            <consortium name="The Broad Institute Genome Sequencing Center for Infectious Disease"/>
            <person name="Wu L."/>
            <person name="Ma J."/>
        </authorList>
    </citation>
    <scope>NUCLEOTIDE SEQUENCE [LARGE SCALE GENOMIC DNA]</scope>
    <source>
        <strain evidence="3 4">JCM 16013</strain>
    </source>
</reference>
<dbReference type="InterPro" id="IPR051450">
    <property type="entry name" value="Gfo/Idh/MocA_Oxidoreductases"/>
</dbReference>
<dbReference type="InterPro" id="IPR036291">
    <property type="entry name" value="NAD(P)-bd_dom_sf"/>
</dbReference>
<dbReference type="Pfam" id="PF01408">
    <property type="entry name" value="GFO_IDH_MocA"/>
    <property type="match status" value="1"/>
</dbReference>
<proteinExistence type="predicted"/>
<dbReference type="InterPro" id="IPR000683">
    <property type="entry name" value="Gfo/Idh/MocA-like_OxRdtase_N"/>
</dbReference>
<comment type="caution">
    <text evidence="3">The sequence shown here is derived from an EMBL/GenBank/DDBJ whole genome shotgun (WGS) entry which is preliminary data.</text>
</comment>
<organism evidence="3 4">
    <name type="scientific">Catenulispora subtropica</name>
    <dbReference type="NCBI Taxonomy" id="450798"/>
    <lineage>
        <taxon>Bacteria</taxon>
        <taxon>Bacillati</taxon>
        <taxon>Actinomycetota</taxon>
        <taxon>Actinomycetes</taxon>
        <taxon>Catenulisporales</taxon>
        <taxon>Catenulisporaceae</taxon>
        <taxon>Catenulispora</taxon>
    </lineage>
</organism>
<dbReference type="EMBL" id="BAAAQM010000029">
    <property type="protein sequence ID" value="GAA1982040.1"/>
    <property type="molecule type" value="Genomic_DNA"/>
</dbReference>
<dbReference type="Gene3D" id="3.40.50.720">
    <property type="entry name" value="NAD(P)-binding Rossmann-like Domain"/>
    <property type="match status" value="1"/>
</dbReference>
<sequence length="349" mass="36914">MVGAVNAFHTVATPGPLRALIVGAGFMGRNWAREIALQPDTDLAGWVDLDEAAVRDAAKEAGAAVAVGTDLAAMLDELGPDIVFNSAPPAAHRAVTTTALEHGCAVLTEKPMAMSLAEARDLVAVAERTGRLLAVTQDRRHLSGTKALQRAAARLAPLTRLEIDFRLPHRAGPYVHLWDEPLLREMAIHLFDAARAVTGAEAQSVFCNAYRTPWSWYPGNDSAEALFRMDGGLHFAFTGCWTARSDFTSWTGSWYLEGAGGCATWDGVTAPVLTPAREEGGPAPASETLPVAPQSAEFPGLAEVLAGFVRALRSGEVPEGECHDNLRSLAMVEAAVASARTGAPAVVEN</sequence>
<dbReference type="PANTHER" id="PTHR43377:SF8">
    <property type="entry name" value="BLR3664 PROTEIN"/>
    <property type="match status" value="1"/>
</dbReference>
<dbReference type="InterPro" id="IPR055170">
    <property type="entry name" value="GFO_IDH_MocA-like_dom"/>
</dbReference>
<evidence type="ECO:0000259" key="2">
    <source>
        <dbReference type="Pfam" id="PF22725"/>
    </source>
</evidence>
<name>A0ABN2S8P4_9ACTN</name>